<evidence type="ECO:0000313" key="1">
    <source>
        <dbReference type="EMBL" id="KAJ9087407.1"/>
    </source>
</evidence>
<gene>
    <name evidence="1" type="primary">utp13_2</name>
    <name evidence="1" type="ORF">DSO57_1033641</name>
</gene>
<name>A0ACC2UM14_9FUNG</name>
<dbReference type="EMBL" id="QTSX02000268">
    <property type="protein sequence ID" value="KAJ9087407.1"/>
    <property type="molecule type" value="Genomic_DNA"/>
</dbReference>
<protein>
    <submittedName>
        <fullName evidence="1">U3 small nucleolar RNA-associated protein 13</fullName>
    </submittedName>
</protein>
<accession>A0ACC2UM14</accession>
<reference evidence="1" key="1">
    <citation type="submission" date="2022-04" db="EMBL/GenBank/DDBJ databases">
        <title>Genome of the entomopathogenic fungus Entomophthora muscae.</title>
        <authorList>
            <person name="Elya C."/>
            <person name="Lovett B.R."/>
            <person name="Lee E."/>
            <person name="Macias A.M."/>
            <person name="Hajek A.E."/>
            <person name="De Bivort B.L."/>
            <person name="Kasson M.T."/>
            <person name="De Fine Licht H.H."/>
            <person name="Stajich J.E."/>
        </authorList>
    </citation>
    <scope>NUCLEOTIDE SEQUENCE</scope>
    <source>
        <strain evidence="1">Berkeley</strain>
    </source>
</reference>
<sequence>MASTELKQSFKLEKTIESVYTGGKVCVSRDLTKIFTTLGEDILVTDYATGQKLAELKGESDIITAFAVKPDGRHLVAASRSLIIKVWELENYTLVRSFKAHEAPVLTMEIDESSTLVATGSADSTVKVWDIDGGFVTHNFRGHGGVISALKFFRPEKSKSANQIWLASGSADCTVRVWDLATSKCRGAMESHTSVIRGLDFSVDGKLLISGSRDKVANIWSTKDYKLIKSIPVYEALESVGFVCHGTLDSLIEHADSRTLFYTGGETGLLKIWDVKTGKPVHEQKKTAKVHPLTELLYIGQHHLFVTITHDHNIIFFSGKENLRQIKQVVGHTEEIVDLKYVGSEEYLAVASNSEQIRLYNTETQNCTIIDGHTDMVVCLASRTADGLLASGSKDHTARVWKVDVVSQPPTVQCLAICSGHAEAVSTLALSCRPDHRTLLVTGSHDRTIKMWDLTLAADDSSLKSIYTFQAHDKEINTVSFSPSDRFFATGSHDKTAKLWNTEDGSLVGTFKGHKRGVWSVMFSPTEPLLATASGDKTIKLWNVSDLTCVKTFEGHTNSVLSVLFLSGGRQLMSSGSDGLVKLWDIKTNQCSSTLDNHTEKVWALTNTPDETRVVSGAADATISFWKDHTQEENDLRREETEERILKEQELANRLHAKDYVGAFRLCLALQHPGKLLHLLGVIAESRAQDDKSVTGDPRVDDIFATMEMERVKQVLEYIKVWNTNGRHAHLAQNVLHLILRHKDASDLNEVPGVKEILTALIPYTQRHYAKLDQLITQSFLIDYTLEAMDQA</sequence>
<organism evidence="1 2">
    <name type="scientific">Entomophthora muscae</name>
    <dbReference type="NCBI Taxonomy" id="34485"/>
    <lineage>
        <taxon>Eukaryota</taxon>
        <taxon>Fungi</taxon>
        <taxon>Fungi incertae sedis</taxon>
        <taxon>Zoopagomycota</taxon>
        <taxon>Entomophthoromycotina</taxon>
        <taxon>Entomophthoromycetes</taxon>
        <taxon>Entomophthorales</taxon>
        <taxon>Entomophthoraceae</taxon>
        <taxon>Entomophthora</taxon>
    </lineage>
</organism>
<comment type="caution">
    <text evidence="1">The sequence shown here is derived from an EMBL/GenBank/DDBJ whole genome shotgun (WGS) entry which is preliminary data.</text>
</comment>
<dbReference type="Proteomes" id="UP001165960">
    <property type="component" value="Unassembled WGS sequence"/>
</dbReference>
<evidence type="ECO:0000313" key="2">
    <source>
        <dbReference type="Proteomes" id="UP001165960"/>
    </source>
</evidence>
<proteinExistence type="predicted"/>
<keyword evidence="2" id="KW-1185">Reference proteome</keyword>